<evidence type="ECO:0000256" key="2">
    <source>
        <dbReference type="ARBA" id="ARBA00023125"/>
    </source>
</evidence>
<dbReference type="InterPro" id="IPR000524">
    <property type="entry name" value="Tscrpt_reg_HTH_GntR"/>
</dbReference>
<organism evidence="5">
    <name type="scientific">marine sediment metagenome</name>
    <dbReference type="NCBI Taxonomy" id="412755"/>
    <lineage>
        <taxon>unclassified sequences</taxon>
        <taxon>metagenomes</taxon>
        <taxon>ecological metagenomes</taxon>
    </lineage>
</organism>
<dbReference type="Gene3D" id="1.10.10.10">
    <property type="entry name" value="Winged helix-like DNA-binding domain superfamily/Winged helix DNA-binding domain"/>
    <property type="match status" value="1"/>
</dbReference>
<evidence type="ECO:0000256" key="3">
    <source>
        <dbReference type="ARBA" id="ARBA00023163"/>
    </source>
</evidence>
<dbReference type="Pfam" id="PF00392">
    <property type="entry name" value="GntR"/>
    <property type="match status" value="1"/>
</dbReference>
<reference evidence="5" key="1">
    <citation type="journal article" date="2014" name="Front. Microbiol.">
        <title>High frequency of phylogenetically diverse reductive dehalogenase-homologous genes in deep subseafloor sedimentary metagenomes.</title>
        <authorList>
            <person name="Kawai M."/>
            <person name="Futagami T."/>
            <person name="Toyoda A."/>
            <person name="Takaki Y."/>
            <person name="Nishi S."/>
            <person name="Hori S."/>
            <person name="Arai W."/>
            <person name="Tsubouchi T."/>
            <person name="Morono Y."/>
            <person name="Uchiyama I."/>
            <person name="Ito T."/>
            <person name="Fujiyama A."/>
            <person name="Inagaki F."/>
            <person name="Takami H."/>
        </authorList>
    </citation>
    <scope>NUCLEOTIDE SEQUENCE</scope>
    <source>
        <strain evidence="5">Expedition CK06-06</strain>
    </source>
</reference>
<feature type="domain" description="HTH gntR-type" evidence="4">
    <location>
        <begin position="9"/>
        <end position="77"/>
    </location>
</feature>
<dbReference type="PANTHER" id="PTHR43537">
    <property type="entry name" value="TRANSCRIPTIONAL REGULATOR, GNTR FAMILY"/>
    <property type="match status" value="1"/>
</dbReference>
<dbReference type="SMART" id="SM00895">
    <property type="entry name" value="FCD"/>
    <property type="match status" value="1"/>
</dbReference>
<keyword evidence="1" id="KW-0805">Transcription regulation</keyword>
<dbReference type="CDD" id="cd07377">
    <property type="entry name" value="WHTH_GntR"/>
    <property type="match status" value="1"/>
</dbReference>
<dbReference type="InterPro" id="IPR036388">
    <property type="entry name" value="WH-like_DNA-bd_sf"/>
</dbReference>
<keyword evidence="3" id="KW-0804">Transcription</keyword>
<gene>
    <name evidence="5" type="ORF">S06H3_18582</name>
</gene>
<dbReference type="Gene3D" id="1.20.120.530">
    <property type="entry name" value="GntR ligand-binding domain-like"/>
    <property type="match status" value="1"/>
</dbReference>
<accession>X1LA04</accession>
<dbReference type="GO" id="GO:0003700">
    <property type="term" value="F:DNA-binding transcription factor activity"/>
    <property type="evidence" value="ECO:0007669"/>
    <property type="project" value="InterPro"/>
</dbReference>
<dbReference type="Pfam" id="PF07729">
    <property type="entry name" value="FCD"/>
    <property type="match status" value="1"/>
</dbReference>
<sequence length="226" mass="25940">MSFEIIKKESTLEVIVQQIKNQIKKGILKPGEKLPSERELASLLGVSRTSVREAIKALSFSGYLEVIQGKGTYILEIATQYDEIVNFFSEFSNYSLDYLMEARIMLEGEFARLAAANANQKEIDVIERVFNEICNSKDTNTFFVKDLQFHLTIAKATHNPIMNGLMKIIVEMLYKETQKIIKISEDTRENTIETTRDLVQAIKQRDAEKAKELMSKHIRNIRVSLE</sequence>
<dbReference type="InterPro" id="IPR011711">
    <property type="entry name" value="GntR_C"/>
</dbReference>
<name>X1LA04_9ZZZZ</name>
<keyword evidence="2" id="KW-0238">DNA-binding</keyword>
<dbReference type="SMART" id="SM00345">
    <property type="entry name" value="HTH_GNTR"/>
    <property type="match status" value="1"/>
</dbReference>
<dbReference type="AlphaFoldDB" id="X1LA04"/>
<dbReference type="SUPFAM" id="SSF48008">
    <property type="entry name" value="GntR ligand-binding domain-like"/>
    <property type="match status" value="1"/>
</dbReference>
<dbReference type="InterPro" id="IPR008920">
    <property type="entry name" value="TF_FadR/GntR_C"/>
</dbReference>
<evidence type="ECO:0000259" key="4">
    <source>
        <dbReference type="PROSITE" id="PS50949"/>
    </source>
</evidence>
<evidence type="ECO:0000256" key="1">
    <source>
        <dbReference type="ARBA" id="ARBA00023015"/>
    </source>
</evidence>
<comment type="caution">
    <text evidence="5">The sequence shown here is derived from an EMBL/GenBank/DDBJ whole genome shotgun (WGS) entry which is preliminary data.</text>
</comment>
<evidence type="ECO:0000313" key="5">
    <source>
        <dbReference type="EMBL" id="GAI15908.1"/>
    </source>
</evidence>
<dbReference type="SUPFAM" id="SSF46785">
    <property type="entry name" value="Winged helix' DNA-binding domain"/>
    <property type="match status" value="1"/>
</dbReference>
<protein>
    <recommendedName>
        <fullName evidence="4">HTH gntR-type domain-containing protein</fullName>
    </recommendedName>
</protein>
<proteinExistence type="predicted"/>
<dbReference type="PANTHER" id="PTHR43537:SF5">
    <property type="entry name" value="UXU OPERON TRANSCRIPTIONAL REGULATOR"/>
    <property type="match status" value="1"/>
</dbReference>
<dbReference type="PRINTS" id="PR00035">
    <property type="entry name" value="HTHGNTR"/>
</dbReference>
<dbReference type="EMBL" id="BARV01009419">
    <property type="protein sequence ID" value="GAI15908.1"/>
    <property type="molecule type" value="Genomic_DNA"/>
</dbReference>
<dbReference type="GO" id="GO:0003677">
    <property type="term" value="F:DNA binding"/>
    <property type="evidence" value="ECO:0007669"/>
    <property type="project" value="UniProtKB-KW"/>
</dbReference>
<dbReference type="InterPro" id="IPR036390">
    <property type="entry name" value="WH_DNA-bd_sf"/>
</dbReference>
<dbReference type="PROSITE" id="PS50949">
    <property type="entry name" value="HTH_GNTR"/>
    <property type="match status" value="1"/>
</dbReference>